<dbReference type="RefSeq" id="WP_034835438.1">
    <property type="nucleotide sequence ID" value="NZ_JOKH01000002.1"/>
</dbReference>
<protein>
    <submittedName>
        <fullName evidence="2">Uncharacterized protein</fullName>
    </submittedName>
</protein>
<accession>A0A081NIK6</accession>
<dbReference type="EMBL" id="JOKH01000002">
    <property type="protein sequence ID" value="KEQ18279.1"/>
    <property type="molecule type" value="Genomic_DNA"/>
</dbReference>
<keyword evidence="1" id="KW-0812">Transmembrane</keyword>
<keyword evidence="1" id="KW-0472">Membrane</keyword>
<comment type="caution">
    <text evidence="2">The sequence shown here is derived from an EMBL/GenBank/DDBJ whole genome shotgun (WGS) entry which is preliminary data.</text>
</comment>
<name>A0A081NIK6_9GAMM</name>
<gene>
    <name evidence="2" type="ORF">GZ78_12205</name>
</gene>
<dbReference type="OrthoDB" id="6257262at2"/>
<dbReference type="AlphaFoldDB" id="A0A081NIK6"/>
<sequence length="162" mass="18161">MATTPAFSSVLRSTPYCLYLFLTFIFISFNLWADSHGSVINSSPLSGYLHSTNQICEASADHPALEHFQENSHYLLPPTKKDSKKEGLCFGMACAYLQAALSEPDSRPTFSQRLQICSRPTETGWQYNNHHWDSLEAAATEAVSQYNRFRMTLGLPDSTESL</sequence>
<evidence type="ECO:0000313" key="2">
    <source>
        <dbReference type="EMBL" id="KEQ18279.1"/>
    </source>
</evidence>
<reference evidence="2 3" key="1">
    <citation type="submission" date="2014-06" db="EMBL/GenBank/DDBJ databases">
        <title>Whole Genome Sequences of Three Symbiotic Endozoicomonas Bacteria.</title>
        <authorList>
            <person name="Neave M.J."/>
            <person name="Apprill A."/>
            <person name="Voolstra C.R."/>
        </authorList>
    </citation>
    <scope>NUCLEOTIDE SEQUENCE [LARGE SCALE GENOMIC DNA]</scope>
    <source>
        <strain evidence="2 3">DSM 25634</strain>
    </source>
</reference>
<evidence type="ECO:0000313" key="3">
    <source>
        <dbReference type="Proteomes" id="UP000028073"/>
    </source>
</evidence>
<dbReference type="STRING" id="1137799.GZ78_12205"/>
<proteinExistence type="predicted"/>
<organism evidence="2 3">
    <name type="scientific">Endozoicomonas numazuensis</name>
    <dbReference type="NCBI Taxonomy" id="1137799"/>
    <lineage>
        <taxon>Bacteria</taxon>
        <taxon>Pseudomonadati</taxon>
        <taxon>Pseudomonadota</taxon>
        <taxon>Gammaproteobacteria</taxon>
        <taxon>Oceanospirillales</taxon>
        <taxon>Endozoicomonadaceae</taxon>
        <taxon>Endozoicomonas</taxon>
    </lineage>
</organism>
<dbReference type="Proteomes" id="UP000028073">
    <property type="component" value="Unassembled WGS sequence"/>
</dbReference>
<keyword evidence="3" id="KW-1185">Reference proteome</keyword>
<keyword evidence="1" id="KW-1133">Transmembrane helix</keyword>
<feature type="transmembrane region" description="Helical" evidence="1">
    <location>
        <begin position="16"/>
        <end position="33"/>
    </location>
</feature>
<evidence type="ECO:0000256" key="1">
    <source>
        <dbReference type="SAM" id="Phobius"/>
    </source>
</evidence>